<protein>
    <recommendedName>
        <fullName evidence="1">Protein kinase domain-containing protein</fullName>
    </recommendedName>
</protein>
<evidence type="ECO:0000259" key="1">
    <source>
        <dbReference type="PROSITE" id="PS50011"/>
    </source>
</evidence>
<dbReference type="PROSITE" id="PS50011">
    <property type="entry name" value="PROTEIN_KINASE_DOM"/>
    <property type="match status" value="1"/>
</dbReference>
<dbReference type="InterPro" id="IPR051681">
    <property type="entry name" value="Ser/Thr_Kinases-Pseudokinases"/>
</dbReference>
<dbReference type="GO" id="GO:0005524">
    <property type="term" value="F:ATP binding"/>
    <property type="evidence" value="ECO:0007669"/>
    <property type="project" value="InterPro"/>
</dbReference>
<dbReference type="Proteomes" id="UP000027222">
    <property type="component" value="Unassembled WGS sequence"/>
</dbReference>
<dbReference type="Gene3D" id="1.10.510.10">
    <property type="entry name" value="Transferase(Phosphotransferase) domain 1"/>
    <property type="match status" value="1"/>
</dbReference>
<dbReference type="GO" id="GO:0004674">
    <property type="term" value="F:protein serine/threonine kinase activity"/>
    <property type="evidence" value="ECO:0007669"/>
    <property type="project" value="TreeGrafter"/>
</dbReference>
<dbReference type="InterPro" id="IPR000719">
    <property type="entry name" value="Prot_kinase_dom"/>
</dbReference>
<dbReference type="PROSITE" id="PS00109">
    <property type="entry name" value="PROTEIN_KINASE_TYR"/>
    <property type="match status" value="1"/>
</dbReference>
<dbReference type="Pfam" id="PF07714">
    <property type="entry name" value="PK_Tyr_Ser-Thr"/>
    <property type="match status" value="1"/>
</dbReference>
<dbReference type="InterPro" id="IPR011009">
    <property type="entry name" value="Kinase-like_dom_sf"/>
</dbReference>
<name>A0A067SPC9_GALM3</name>
<proteinExistence type="predicted"/>
<dbReference type="InterPro" id="IPR008266">
    <property type="entry name" value="Tyr_kinase_AS"/>
</dbReference>
<feature type="domain" description="Protein kinase" evidence="1">
    <location>
        <begin position="110"/>
        <end position="396"/>
    </location>
</feature>
<dbReference type="PANTHER" id="PTHR44329">
    <property type="entry name" value="SERINE/THREONINE-PROTEIN KINASE TNNI3K-RELATED"/>
    <property type="match status" value="1"/>
</dbReference>
<sequence length="408" mass="46692">MKQVQGKDALPDLINRLLTMAFGDVTPEQFRSDADFARLLIKFCVEEEKGELTVHKSRIENAWKGVQDLLVAQAESLFHNLLVRTAEEAPEIKEFYNQTSLEDLTDCIMVSDARYVDFGGYATVYETNLVRPHLAPRKVAVKVLRIYQNQVDDNVKLSTIRRRLRREIRVWQGLRHRNVIPLLGLTHRFNNSPLPSMVCPWMESGTLTSYLRRDLTLGERFKLLMDVIDGLSYLHSESVIHGDLTSANVLISENNACLSDFGLSKVISQFPGTSYMTSEIAGAARWAAPELYRMTFDIDGNQEQVEVTKACDIYSYGCIVQEVISREQPYFNIKDEFPVVLQKMTRTPPLRPPGPLLSDEIWSFIQLCWRDRPGQRPEASQVAKKIQSIYQSHSFEALEAKLPMEWSE</sequence>
<dbReference type="AlphaFoldDB" id="A0A067SPC9"/>
<dbReference type="InterPro" id="IPR001245">
    <property type="entry name" value="Ser-Thr/Tyr_kinase_cat_dom"/>
</dbReference>
<organism evidence="2 3">
    <name type="scientific">Galerina marginata (strain CBS 339.88)</name>
    <dbReference type="NCBI Taxonomy" id="685588"/>
    <lineage>
        <taxon>Eukaryota</taxon>
        <taxon>Fungi</taxon>
        <taxon>Dikarya</taxon>
        <taxon>Basidiomycota</taxon>
        <taxon>Agaricomycotina</taxon>
        <taxon>Agaricomycetes</taxon>
        <taxon>Agaricomycetidae</taxon>
        <taxon>Agaricales</taxon>
        <taxon>Agaricineae</taxon>
        <taxon>Strophariaceae</taxon>
        <taxon>Galerina</taxon>
    </lineage>
</organism>
<dbReference type="STRING" id="685588.A0A067SPC9"/>
<dbReference type="EMBL" id="KL142391">
    <property type="protein sequence ID" value="KDR71882.1"/>
    <property type="molecule type" value="Genomic_DNA"/>
</dbReference>
<evidence type="ECO:0000313" key="2">
    <source>
        <dbReference type="EMBL" id="KDR71882.1"/>
    </source>
</evidence>
<dbReference type="SUPFAM" id="SSF56112">
    <property type="entry name" value="Protein kinase-like (PK-like)"/>
    <property type="match status" value="1"/>
</dbReference>
<evidence type="ECO:0000313" key="3">
    <source>
        <dbReference type="Proteomes" id="UP000027222"/>
    </source>
</evidence>
<keyword evidence="3" id="KW-1185">Reference proteome</keyword>
<accession>A0A067SPC9</accession>
<reference evidence="3" key="1">
    <citation type="journal article" date="2014" name="Proc. Natl. Acad. Sci. U.S.A.">
        <title>Extensive sampling of basidiomycete genomes demonstrates inadequacy of the white-rot/brown-rot paradigm for wood decay fungi.</title>
        <authorList>
            <person name="Riley R."/>
            <person name="Salamov A.A."/>
            <person name="Brown D.W."/>
            <person name="Nagy L.G."/>
            <person name="Floudas D."/>
            <person name="Held B.W."/>
            <person name="Levasseur A."/>
            <person name="Lombard V."/>
            <person name="Morin E."/>
            <person name="Otillar R."/>
            <person name="Lindquist E.A."/>
            <person name="Sun H."/>
            <person name="LaButti K.M."/>
            <person name="Schmutz J."/>
            <person name="Jabbour D."/>
            <person name="Luo H."/>
            <person name="Baker S.E."/>
            <person name="Pisabarro A.G."/>
            <person name="Walton J.D."/>
            <person name="Blanchette R.A."/>
            <person name="Henrissat B."/>
            <person name="Martin F."/>
            <person name="Cullen D."/>
            <person name="Hibbett D.S."/>
            <person name="Grigoriev I.V."/>
        </authorList>
    </citation>
    <scope>NUCLEOTIDE SEQUENCE [LARGE SCALE GENOMIC DNA]</scope>
    <source>
        <strain evidence="3">CBS 339.88</strain>
    </source>
</reference>
<gene>
    <name evidence="2" type="ORF">GALMADRAFT_783839</name>
</gene>
<dbReference type="OrthoDB" id="346907at2759"/>
<dbReference type="HOGENOM" id="CLU_674461_0_0_1"/>